<organism evidence="1 2">
    <name type="scientific">Sinorhizobium psoraleae</name>
    <dbReference type="NCBI Taxonomy" id="520838"/>
    <lineage>
        <taxon>Bacteria</taxon>
        <taxon>Pseudomonadati</taxon>
        <taxon>Pseudomonadota</taxon>
        <taxon>Alphaproteobacteria</taxon>
        <taxon>Hyphomicrobiales</taxon>
        <taxon>Rhizobiaceae</taxon>
        <taxon>Sinorhizobium/Ensifer group</taxon>
        <taxon>Sinorhizobium</taxon>
    </lineage>
</organism>
<dbReference type="EMBL" id="JAPVOI010000003">
    <property type="protein sequence ID" value="MCZ4088868.1"/>
    <property type="molecule type" value="Genomic_DNA"/>
</dbReference>
<comment type="caution">
    <text evidence="1">The sequence shown here is derived from an EMBL/GenBank/DDBJ whole genome shotgun (WGS) entry which is preliminary data.</text>
</comment>
<keyword evidence="2" id="KW-1185">Reference proteome</keyword>
<dbReference type="Proteomes" id="UP001079430">
    <property type="component" value="Unassembled WGS sequence"/>
</dbReference>
<protein>
    <submittedName>
        <fullName evidence="1">Uncharacterized protein</fullName>
    </submittedName>
</protein>
<reference evidence="1" key="1">
    <citation type="submission" date="2022-10" db="EMBL/GenBank/DDBJ databases">
        <title>Whole genome sequencing of three plant growth promoting bacteria isolated from Vachellia tortilis subsp. raddiana in Morocco.</title>
        <authorList>
            <person name="Hnini M."/>
            <person name="Zouagui R."/>
            <person name="Zouagui H."/>
            <person name="Chemao Elfihri M.-W."/>
            <person name="Ibrahimi A."/>
            <person name="Sbabou L."/>
            <person name="Aurag J."/>
        </authorList>
    </citation>
    <scope>NUCLEOTIDE SEQUENCE</scope>
    <source>
        <strain evidence="1">LMR678</strain>
    </source>
</reference>
<name>A0ABT4KA82_9HYPH</name>
<proteinExistence type="predicted"/>
<evidence type="ECO:0000313" key="2">
    <source>
        <dbReference type="Proteomes" id="UP001079430"/>
    </source>
</evidence>
<gene>
    <name evidence="1" type="ORF">O3W52_01930</name>
</gene>
<sequence length="101" mass="11158">MKEETVNLKRGKAEALVLFELLSRELGRPKYGQLAEVSTSDAELWALDGLLGALESTLPEPFAANYLELVAEAASCLVEWRGKLSPTTLKRPFRPLLKPFG</sequence>
<dbReference type="RefSeq" id="WP_269275026.1">
    <property type="nucleotide sequence ID" value="NZ_JAPVOI010000003.1"/>
</dbReference>
<evidence type="ECO:0000313" key="1">
    <source>
        <dbReference type="EMBL" id="MCZ4088868.1"/>
    </source>
</evidence>
<accession>A0ABT4KA82</accession>